<keyword evidence="1" id="KW-1133">Transmembrane helix</keyword>
<reference evidence="2" key="2">
    <citation type="submission" date="2022-09" db="EMBL/GenBank/DDBJ databases">
        <authorList>
            <person name="Sun Q."/>
            <person name="Ohkuma M."/>
        </authorList>
    </citation>
    <scope>NUCLEOTIDE SEQUENCE</scope>
    <source>
        <strain evidence="2">JCM 3093</strain>
    </source>
</reference>
<proteinExistence type="predicted"/>
<gene>
    <name evidence="2" type="ORF">GCM10010126_52120</name>
</gene>
<comment type="caution">
    <text evidence="2">The sequence shown here is derived from an EMBL/GenBank/DDBJ whole genome shotgun (WGS) entry which is preliminary data.</text>
</comment>
<dbReference type="AlphaFoldDB" id="A0AA37F6S3"/>
<sequence length="100" mass="9914">MTIKTWGPGGLTALLLAEREVRPGTVANARVGAALGLTGVLPAAAAWTGSSGDVADGLRAGFAIAAGLAVLGAVCTLVMFTRPDADPATAPPQPQGAHRR</sequence>
<organism evidence="2 3">
    <name type="scientific">Planomonospora parontospora</name>
    <dbReference type="NCBI Taxonomy" id="58119"/>
    <lineage>
        <taxon>Bacteria</taxon>
        <taxon>Bacillati</taxon>
        <taxon>Actinomycetota</taxon>
        <taxon>Actinomycetes</taxon>
        <taxon>Streptosporangiales</taxon>
        <taxon>Streptosporangiaceae</taxon>
        <taxon>Planomonospora</taxon>
    </lineage>
</organism>
<dbReference type="EMBL" id="BMQD01000018">
    <property type="protein sequence ID" value="GGK86440.1"/>
    <property type="molecule type" value="Genomic_DNA"/>
</dbReference>
<feature type="transmembrane region" description="Helical" evidence="1">
    <location>
        <begin position="29"/>
        <end position="48"/>
    </location>
</feature>
<protein>
    <submittedName>
        <fullName evidence="2">Uncharacterized protein</fullName>
    </submittedName>
</protein>
<accession>A0AA37F6S3</accession>
<keyword evidence="1" id="KW-0812">Transmembrane</keyword>
<reference evidence="2" key="1">
    <citation type="journal article" date="2014" name="Int. J. Syst. Evol. Microbiol.">
        <title>Complete genome sequence of Corynebacterium casei LMG S-19264T (=DSM 44701T), isolated from a smear-ripened cheese.</title>
        <authorList>
            <consortium name="US DOE Joint Genome Institute (JGI-PGF)"/>
            <person name="Walter F."/>
            <person name="Albersmeier A."/>
            <person name="Kalinowski J."/>
            <person name="Ruckert C."/>
        </authorList>
    </citation>
    <scope>NUCLEOTIDE SEQUENCE</scope>
    <source>
        <strain evidence="2">JCM 3093</strain>
    </source>
</reference>
<name>A0AA37F6S3_9ACTN</name>
<evidence type="ECO:0000313" key="2">
    <source>
        <dbReference type="EMBL" id="GGK86440.1"/>
    </source>
</evidence>
<dbReference type="Proteomes" id="UP000627984">
    <property type="component" value="Unassembled WGS sequence"/>
</dbReference>
<dbReference type="RefSeq" id="WP_191897075.1">
    <property type="nucleotide sequence ID" value="NZ_BMQD01000018.1"/>
</dbReference>
<feature type="transmembrane region" description="Helical" evidence="1">
    <location>
        <begin position="60"/>
        <end position="80"/>
    </location>
</feature>
<evidence type="ECO:0000313" key="3">
    <source>
        <dbReference type="Proteomes" id="UP000627984"/>
    </source>
</evidence>
<keyword evidence="1" id="KW-0472">Membrane</keyword>
<evidence type="ECO:0000256" key="1">
    <source>
        <dbReference type="SAM" id="Phobius"/>
    </source>
</evidence>